<name>A0A0F9NEP7_9ZZZZ</name>
<gene>
    <name evidence="1" type="ORF">LCGC14_0976070</name>
</gene>
<dbReference type="SUPFAM" id="SSF52833">
    <property type="entry name" value="Thioredoxin-like"/>
    <property type="match status" value="1"/>
</dbReference>
<evidence type="ECO:0000313" key="1">
    <source>
        <dbReference type="EMBL" id="KKN16429.1"/>
    </source>
</evidence>
<protein>
    <recommendedName>
        <fullName evidence="2">Thioredoxin-like fold domain-containing protein</fullName>
    </recommendedName>
</protein>
<sequence>MPEQEQPELLDPQAVKVILVVDEDCTPCQQIRQHLDQYGGQYEVIDPLSAEAERFWGEDKVEFPTAMIQRENGEEVPCEIFLDDQNLVLKCEGKLLVVREPSAELLESLPAELPLEPSAELLESLPAELPLEP</sequence>
<comment type="caution">
    <text evidence="1">The sequence shown here is derived from an EMBL/GenBank/DDBJ whole genome shotgun (WGS) entry which is preliminary data.</text>
</comment>
<accession>A0A0F9NEP7</accession>
<dbReference type="InterPro" id="IPR036249">
    <property type="entry name" value="Thioredoxin-like_sf"/>
</dbReference>
<dbReference type="AlphaFoldDB" id="A0A0F9NEP7"/>
<reference evidence="1" key="1">
    <citation type="journal article" date="2015" name="Nature">
        <title>Complex archaea that bridge the gap between prokaryotes and eukaryotes.</title>
        <authorList>
            <person name="Spang A."/>
            <person name="Saw J.H."/>
            <person name="Jorgensen S.L."/>
            <person name="Zaremba-Niedzwiedzka K."/>
            <person name="Martijn J."/>
            <person name="Lind A.E."/>
            <person name="van Eijk R."/>
            <person name="Schleper C."/>
            <person name="Guy L."/>
            <person name="Ettema T.J."/>
        </authorList>
    </citation>
    <scope>NUCLEOTIDE SEQUENCE</scope>
</reference>
<organism evidence="1">
    <name type="scientific">marine sediment metagenome</name>
    <dbReference type="NCBI Taxonomy" id="412755"/>
    <lineage>
        <taxon>unclassified sequences</taxon>
        <taxon>metagenomes</taxon>
        <taxon>ecological metagenomes</taxon>
    </lineage>
</organism>
<proteinExistence type="predicted"/>
<evidence type="ECO:0008006" key="2">
    <source>
        <dbReference type="Google" id="ProtNLM"/>
    </source>
</evidence>
<dbReference type="EMBL" id="LAZR01003615">
    <property type="protein sequence ID" value="KKN16429.1"/>
    <property type="molecule type" value="Genomic_DNA"/>
</dbReference>